<accession>A0A426XCE4</accession>
<organism evidence="2 3">
    <name type="scientific">Ensete ventricosum</name>
    <name type="common">Abyssinian banana</name>
    <name type="synonym">Musa ensete</name>
    <dbReference type="NCBI Taxonomy" id="4639"/>
    <lineage>
        <taxon>Eukaryota</taxon>
        <taxon>Viridiplantae</taxon>
        <taxon>Streptophyta</taxon>
        <taxon>Embryophyta</taxon>
        <taxon>Tracheophyta</taxon>
        <taxon>Spermatophyta</taxon>
        <taxon>Magnoliopsida</taxon>
        <taxon>Liliopsida</taxon>
        <taxon>Zingiberales</taxon>
        <taxon>Musaceae</taxon>
        <taxon>Ensete</taxon>
    </lineage>
</organism>
<protein>
    <submittedName>
        <fullName evidence="2">Uncharacterized protein</fullName>
    </submittedName>
</protein>
<dbReference type="Proteomes" id="UP000287651">
    <property type="component" value="Unassembled WGS sequence"/>
</dbReference>
<name>A0A426XCE4_ENSVE</name>
<evidence type="ECO:0000313" key="3">
    <source>
        <dbReference type="Proteomes" id="UP000287651"/>
    </source>
</evidence>
<gene>
    <name evidence="2" type="ORF">B296_00036350</name>
</gene>
<dbReference type="AlphaFoldDB" id="A0A426XCE4"/>
<dbReference type="EMBL" id="AMZH03022664">
    <property type="protein sequence ID" value="RRT37124.1"/>
    <property type="molecule type" value="Genomic_DNA"/>
</dbReference>
<comment type="caution">
    <text evidence="2">The sequence shown here is derived from an EMBL/GenBank/DDBJ whole genome shotgun (WGS) entry which is preliminary data.</text>
</comment>
<proteinExistence type="predicted"/>
<sequence length="144" mass="16342">MRSKRPLRTKDEHVEGPLRDSPFVQEIQDAHIPSHLHLSMLEAYDGNSNPTEHVATFYAQMTLCGTSDAIMHDTEECYDLKNQIEDLIHHGHLDRYVRKPHEPSLHPKGLVEHHIYVIVGGPAASGVSSSTRKTYAYPKVQKRP</sequence>
<evidence type="ECO:0000313" key="2">
    <source>
        <dbReference type="EMBL" id="RRT37124.1"/>
    </source>
</evidence>
<evidence type="ECO:0000256" key="1">
    <source>
        <dbReference type="SAM" id="MobiDB-lite"/>
    </source>
</evidence>
<feature type="region of interest" description="Disordered" evidence="1">
    <location>
        <begin position="125"/>
        <end position="144"/>
    </location>
</feature>
<reference evidence="2 3" key="1">
    <citation type="journal article" date="2014" name="Agronomy (Basel)">
        <title>A Draft Genome Sequence for Ensete ventricosum, the Drought-Tolerant Tree Against Hunger.</title>
        <authorList>
            <person name="Harrison J."/>
            <person name="Moore K.A."/>
            <person name="Paszkiewicz K."/>
            <person name="Jones T."/>
            <person name="Grant M."/>
            <person name="Ambacheew D."/>
            <person name="Muzemil S."/>
            <person name="Studholme D.J."/>
        </authorList>
    </citation>
    <scope>NUCLEOTIDE SEQUENCE [LARGE SCALE GENOMIC DNA]</scope>
</reference>